<evidence type="ECO:0000256" key="5">
    <source>
        <dbReference type="HAMAP-Rule" id="MF_01080"/>
    </source>
</evidence>
<dbReference type="GO" id="GO:0003723">
    <property type="term" value="F:RNA binding"/>
    <property type="evidence" value="ECO:0007669"/>
    <property type="project" value="InterPro"/>
</dbReference>
<dbReference type="KEGG" id="vbl:L21SP4_00064"/>
<dbReference type="GO" id="GO:0031119">
    <property type="term" value="P:tRNA pseudouridine synthesis"/>
    <property type="evidence" value="ECO:0007669"/>
    <property type="project" value="UniProtKB-UniRule"/>
</dbReference>
<dbReference type="Gene3D" id="3.30.2350.10">
    <property type="entry name" value="Pseudouridine synthase"/>
    <property type="match status" value="1"/>
</dbReference>
<evidence type="ECO:0000256" key="4">
    <source>
        <dbReference type="ARBA" id="ARBA00023235"/>
    </source>
</evidence>
<dbReference type="EC" id="5.4.99.25" evidence="5"/>
<dbReference type="PATRIC" id="fig|1609981.3.peg.68"/>
<dbReference type="CDD" id="cd02573">
    <property type="entry name" value="PseudoU_synth_EcTruB"/>
    <property type="match status" value="1"/>
</dbReference>
<feature type="domain" description="Pseudouridine synthase II N-terminal" evidence="6">
    <location>
        <begin position="39"/>
        <end position="187"/>
    </location>
</feature>
<sequence>MTRRERSRKGPPRTDPCEGLLLVDKPADWTSHDVVAKVRNHFRLRKAGHGGTLDPMATGLLVLLIGRGTKLAPYMTGADKEYEGVMLLGRTTDSHDRQGKTLEERPYDTVTREALENETAKFIGEIEQIPPMVSAKKQSGVPLYKLARKGQEVEREARSLRIDRFELKSFDPPHVSFELRCSKGTYVRTLVHDMGEGLGCGACLNDLRRLASGSLRVEDAHTLETVLQHDRQSLRDIMITLDRLDPERLKEGC</sequence>
<dbReference type="Pfam" id="PF16198">
    <property type="entry name" value="TruB_C_2"/>
    <property type="match status" value="1"/>
</dbReference>
<comment type="function">
    <text evidence="5">Responsible for synthesis of pseudouridine from uracil-55 in the psi GC loop of transfer RNAs.</text>
</comment>
<feature type="active site" description="Nucleophile" evidence="5">
    <location>
        <position position="54"/>
    </location>
</feature>
<evidence type="ECO:0000256" key="2">
    <source>
        <dbReference type="ARBA" id="ARBA00005642"/>
    </source>
</evidence>
<evidence type="ECO:0000313" key="9">
    <source>
        <dbReference type="Proteomes" id="UP000035268"/>
    </source>
</evidence>
<evidence type="ECO:0000256" key="1">
    <source>
        <dbReference type="ARBA" id="ARBA00000385"/>
    </source>
</evidence>
<dbReference type="RefSeq" id="WP_052880794.1">
    <property type="nucleotide sequence ID" value="NZ_CP010904.1"/>
</dbReference>
<dbReference type="HAMAP" id="MF_01080">
    <property type="entry name" value="TruB_bact"/>
    <property type="match status" value="1"/>
</dbReference>
<evidence type="ECO:0000313" key="8">
    <source>
        <dbReference type="EMBL" id="AKJ63352.1"/>
    </source>
</evidence>
<dbReference type="InterPro" id="IPR020103">
    <property type="entry name" value="PsdUridine_synth_cat_dom_sf"/>
</dbReference>
<dbReference type="InterPro" id="IPR032819">
    <property type="entry name" value="TruB_C"/>
</dbReference>
<proteinExistence type="inferred from homology"/>
<protein>
    <recommendedName>
        <fullName evidence="5">tRNA pseudouridine synthase B</fullName>
        <ecNumber evidence="5">5.4.99.25</ecNumber>
    </recommendedName>
    <alternativeName>
        <fullName evidence="5">tRNA pseudouridine(55) synthase</fullName>
        <shortName evidence="5">Psi55 synthase</shortName>
    </alternativeName>
    <alternativeName>
        <fullName evidence="5">tRNA pseudouridylate synthase</fullName>
    </alternativeName>
    <alternativeName>
        <fullName evidence="5">tRNA-uridine isomerase</fullName>
    </alternativeName>
</protein>
<comment type="catalytic activity">
    <reaction evidence="1 5">
        <text>uridine(55) in tRNA = pseudouridine(55) in tRNA</text>
        <dbReference type="Rhea" id="RHEA:42532"/>
        <dbReference type="Rhea" id="RHEA-COMP:10101"/>
        <dbReference type="Rhea" id="RHEA-COMP:10102"/>
        <dbReference type="ChEBI" id="CHEBI:65314"/>
        <dbReference type="ChEBI" id="CHEBI:65315"/>
        <dbReference type="EC" id="5.4.99.25"/>
    </reaction>
</comment>
<dbReference type="EMBL" id="CP010904">
    <property type="protein sequence ID" value="AKJ63352.1"/>
    <property type="molecule type" value="Genomic_DNA"/>
</dbReference>
<dbReference type="GO" id="GO:1990481">
    <property type="term" value="P:mRNA pseudouridine synthesis"/>
    <property type="evidence" value="ECO:0007669"/>
    <property type="project" value="TreeGrafter"/>
</dbReference>
<keyword evidence="9" id="KW-1185">Reference proteome</keyword>
<dbReference type="AlphaFoldDB" id="A0A0G3EDB1"/>
<evidence type="ECO:0000256" key="3">
    <source>
        <dbReference type="ARBA" id="ARBA00022694"/>
    </source>
</evidence>
<dbReference type="InterPro" id="IPR014780">
    <property type="entry name" value="tRNA_psdUridine_synth_TruB"/>
</dbReference>
<organism evidence="8 9">
    <name type="scientific">Kiritimatiella glycovorans</name>
    <dbReference type="NCBI Taxonomy" id="1307763"/>
    <lineage>
        <taxon>Bacteria</taxon>
        <taxon>Pseudomonadati</taxon>
        <taxon>Kiritimatiellota</taxon>
        <taxon>Kiritimatiellia</taxon>
        <taxon>Kiritimatiellales</taxon>
        <taxon>Kiritimatiellaceae</taxon>
        <taxon>Kiritimatiella</taxon>
    </lineage>
</organism>
<dbReference type="InterPro" id="IPR002501">
    <property type="entry name" value="PsdUridine_synth_N"/>
</dbReference>
<feature type="domain" description="tRNA pseudouridylate synthase B C-terminal" evidence="7">
    <location>
        <begin position="188"/>
        <end position="243"/>
    </location>
</feature>
<gene>
    <name evidence="5 8" type="primary">truB</name>
    <name evidence="8" type="ORF">L21SP4_00064</name>
</gene>
<reference evidence="8 9" key="2">
    <citation type="journal article" date="2016" name="ISME J.">
        <title>Characterization of the first cultured representative of Verrucomicrobia subdivision 5 indicates the proposal of a novel phylum.</title>
        <authorList>
            <person name="Spring S."/>
            <person name="Bunk B."/>
            <person name="Sproer C."/>
            <person name="Schumann P."/>
            <person name="Rohde M."/>
            <person name="Tindall B.J."/>
            <person name="Klenk H.P."/>
        </authorList>
    </citation>
    <scope>NUCLEOTIDE SEQUENCE [LARGE SCALE GENOMIC DNA]</scope>
    <source>
        <strain evidence="8 9">L21-Fru-AB</strain>
    </source>
</reference>
<dbReference type="PANTHER" id="PTHR13767:SF2">
    <property type="entry name" value="PSEUDOURIDYLATE SYNTHASE TRUB1"/>
    <property type="match status" value="1"/>
</dbReference>
<dbReference type="STRING" id="1307763.L21SP4_00064"/>
<dbReference type="GO" id="GO:0160148">
    <property type="term" value="F:tRNA pseudouridine(55) synthase activity"/>
    <property type="evidence" value="ECO:0007669"/>
    <property type="project" value="UniProtKB-EC"/>
</dbReference>
<dbReference type="Proteomes" id="UP000035268">
    <property type="component" value="Chromosome"/>
</dbReference>
<dbReference type="Pfam" id="PF01509">
    <property type="entry name" value="TruB_N"/>
    <property type="match status" value="1"/>
</dbReference>
<evidence type="ECO:0000259" key="6">
    <source>
        <dbReference type="Pfam" id="PF01509"/>
    </source>
</evidence>
<name>A0A0G3EDB1_9BACT</name>
<dbReference type="OrthoDB" id="9802309at2"/>
<accession>A0A0G3EDB1</accession>
<comment type="similarity">
    <text evidence="2 5">Belongs to the pseudouridine synthase TruB family. Type 1 subfamily.</text>
</comment>
<dbReference type="NCBIfam" id="TIGR00431">
    <property type="entry name" value="TruB"/>
    <property type="match status" value="1"/>
</dbReference>
<keyword evidence="3 5" id="KW-0819">tRNA processing</keyword>
<dbReference type="SUPFAM" id="SSF55120">
    <property type="entry name" value="Pseudouridine synthase"/>
    <property type="match status" value="1"/>
</dbReference>
<reference evidence="9" key="1">
    <citation type="submission" date="2015-02" db="EMBL/GenBank/DDBJ databases">
        <title>Description and complete genome sequence of the first cultured representative of the subdivision 5 of the Verrucomicrobia phylum.</title>
        <authorList>
            <person name="Spring S."/>
            <person name="Bunk B."/>
            <person name="Sproer C."/>
            <person name="Klenk H.-P."/>
        </authorList>
    </citation>
    <scope>NUCLEOTIDE SEQUENCE [LARGE SCALE GENOMIC DNA]</scope>
    <source>
        <strain evidence="9">L21-Fru-AB</strain>
    </source>
</reference>
<dbReference type="PANTHER" id="PTHR13767">
    <property type="entry name" value="TRNA-PSEUDOURIDINE SYNTHASE"/>
    <property type="match status" value="1"/>
</dbReference>
<evidence type="ECO:0000259" key="7">
    <source>
        <dbReference type="Pfam" id="PF16198"/>
    </source>
</evidence>
<keyword evidence="4 5" id="KW-0413">Isomerase</keyword>